<feature type="region of interest" description="Disordered" evidence="4">
    <location>
        <begin position="601"/>
        <end position="693"/>
    </location>
</feature>
<name>A0AAJ7X749_PETMA</name>
<dbReference type="Pfam" id="PF00307">
    <property type="entry name" value="CH"/>
    <property type="match status" value="1"/>
</dbReference>
<reference evidence="7" key="1">
    <citation type="submission" date="2025-08" db="UniProtKB">
        <authorList>
            <consortium name="RefSeq"/>
        </authorList>
    </citation>
    <scope>IDENTIFICATION</scope>
    <source>
        <tissue evidence="7">Sperm</tissue>
    </source>
</reference>
<dbReference type="PANTHER" id="PTHR23167:SF88">
    <property type="entry name" value="CALPONIN-HOMOLOGY (CH) DOMAIN-CONTAINING PROTEIN"/>
    <property type="match status" value="1"/>
</dbReference>
<feature type="compositionally biased region" description="Basic and acidic residues" evidence="4">
    <location>
        <begin position="152"/>
        <end position="189"/>
    </location>
</feature>
<dbReference type="FunFam" id="1.10.418.10:FF:000009">
    <property type="entry name" value="smoothelin isoform X2"/>
    <property type="match status" value="1"/>
</dbReference>
<evidence type="ECO:0000256" key="1">
    <source>
        <dbReference type="ARBA" id="ARBA00022553"/>
    </source>
</evidence>
<gene>
    <name evidence="7" type="primary">LOC116950205</name>
</gene>
<dbReference type="Gene3D" id="1.10.418.10">
    <property type="entry name" value="Calponin-like domain"/>
    <property type="match status" value="1"/>
</dbReference>
<evidence type="ECO:0000259" key="5">
    <source>
        <dbReference type="PROSITE" id="PS50021"/>
    </source>
</evidence>
<feature type="region of interest" description="Disordered" evidence="4">
    <location>
        <begin position="80"/>
        <end position="357"/>
    </location>
</feature>
<accession>A0AAJ7X749</accession>
<evidence type="ECO:0000256" key="2">
    <source>
        <dbReference type="ARBA" id="ARBA00023054"/>
    </source>
</evidence>
<dbReference type="PROSITE" id="PS50021">
    <property type="entry name" value="CH"/>
    <property type="match status" value="1"/>
</dbReference>
<dbReference type="InterPro" id="IPR036872">
    <property type="entry name" value="CH_dom_sf"/>
</dbReference>
<dbReference type="PANTHER" id="PTHR23167">
    <property type="entry name" value="CALPONIN HOMOLOGY DOMAIN-CONTAINING PROTEIN DDB_G0272472-RELATED"/>
    <property type="match status" value="1"/>
</dbReference>
<comment type="similarity">
    <text evidence="3">Belongs to the smoothelin family.</text>
</comment>
<dbReference type="InterPro" id="IPR022189">
    <property type="entry name" value="SMTN"/>
</dbReference>
<keyword evidence="6" id="KW-1185">Reference proteome</keyword>
<evidence type="ECO:0000313" key="6">
    <source>
        <dbReference type="Proteomes" id="UP001318040"/>
    </source>
</evidence>
<feature type="domain" description="Calponin-homology (CH)" evidence="5">
    <location>
        <begin position="699"/>
        <end position="806"/>
    </location>
</feature>
<evidence type="ECO:0000313" key="7">
    <source>
        <dbReference type="RefSeq" id="XP_032823700.1"/>
    </source>
</evidence>
<dbReference type="Pfam" id="PF12510">
    <property type="entry name" value="Smoothelin"/>
    <property type="match status" value="1"/>
</dbReference>
<dbReference type="KEGG" id="pmrn:116950205"/>
<feature type="compositionally biased region" description="Basic and acidic residues" evidence="4">
    <location>
        <begin position="464"/>
        <end position="490"/>
    </location>
</feature>
<sequence length="819" mass="89609">MPFSGTALSRDNKTDHVPSLNHSRSAARITLSSCQATSAVTTMFGAQTVSTCAHNFQTPQERDCRDFVAQFERLCRSLEGQPTAEERSAESAGRPVLTAVQNSSETRPAALSPDGKYAIGGKRTPDSPSARIPNDAGLAHGASTWPLASSESRCHEVAANGEERRAPSDRHDAGAPSLTHRDDFQHSKPAELATCAEPSEGEEARRRTHSGERTITVGESQGGKCPLTDTATPNEFPLTEGHERSPSAEHLLSPLPDPTAPGAKRQRADRTELAQASSVDLGEPPLCGPQCRGEEGDDEEAFRGRRQPELTARSTATRGRDEVLASATPPDAGRPSRETVEERLESPPAERERLSVGRGAEELAERLGVAFVEKKRLKGGRDAEEMEERIKIPFTEKQWVRVEHEAEESEEKLQFRFAQEDWFKGGHSSEEREKRTEKDALTGEHWTVVESHHESSSSRSITVEAERSGRLDVWGHDAEPQGDGGDKRRDKETLWDLLHRTGDVNERRRIRAAMRDVGRESRATRSPVTDKRATEERCDRGDKLSLAHLASSVGYPPGTPLSGLARSASALAWRGGVGTHLGSPMADIGPLHRRPCLSAVHETPRSLGQARTRSLRGDSPSGSHTKQPATVDGASRGWDSLRHQRGDQTAKPEHSSCGGTNASPLGCRAQGPSGRKDGRLGPGGQGTPLQRSASVMSPGNVMQLTLEWCKTRTENYANVSVRNFSSSWCDGMAFCALVHSYFPEAFDFAELSPQNPRHNFQLAFTCAERLAHCDPLLDVEDMIIMGNRPDSKCVFTYVQSLFNRLRRLELLTRSVNQGN</sequence>
<feature type="compositionally biased region" description="Basic and acidic residues" evidence="4">
    <location>
        <begin position="334"/>
        <end position="357"/>
    </location>
</feature>
<proteinExistence type="inferred from homology"/>
<dbReference type="InterPro" id="IPR001715">
    <property type="entry name" value="CH_dom"/>
</dbReference>
<protein>
    <submittedName>
        <fullName evidence="7">Smoothelin-like protein 1</fullName>
    </submittedName>
</protein>
<keyword evidence="1" id="KW-0597">Phosphoprotein</keyword>
<feature type="region of interest" description="Disordered" evidence="4">
    <location>
        <begin position="424"/>
        <end position="490"/>
    </location>
</feature>
<keyword evidence="2" id="KW-0175">Coiled coil</keyword>
<organism evidence="6 7">
    <name type="scientific">Petromyzon marinus</name>
    <name type="common">Sea lamprey</name>
    <dbReference type="NCBI Taxonomy" id="7757"/>
    <lineage>
        <taxon>Eukaryota</taxon>
        <taxon>Metazoa</taxon>
        <taxon>Chordata</taxon>
        <taxon>Craniata</taxon>
        <taxon>Vertebrata</taxon>
        <taxon>Cyclostomata</taxon>
        <taxon>Hyperoartia</taxon>
        <taxon>Petromyzontiformes</taxon>
        <taxon>Petromyzontidae</taxon>
        <taxon>Petromyzon</taxon>
    </lineage>
</organism>
<evidence type="ECO:0000256" key="4">
    <source>
        <dbReference type="SAM" id="MobiDB-lite"/>
    </source>
</evidence>
<feature type="compositionally biased region" description="Basic and acidic residues" evidence="4">
    <location>
        <begin position="639"/>
        <end position="654"/>
    </location>
</feature>
<evidence type="ECO:0000256" key="3">
    <source>
        <dbReference type="ARBA" id="ARBA00061655"/>
    </source>
</evidence>
<feature type="compositionally biased region" description="Basic and acidic residues" evidence="4">
    <location>
        <begin position="424"/>
        <end position="442"/>
    </location>
</feature>
<dbReference type="SUPFAM" id="SSF47576">
    <property type="entry name" value="Calponin-homology domain, CH-domain"/>
    <property type="match status" value="1"/>
</dbReference>
<feature type="compositionally biased region" description="Basic and acidic residues" evidence="4">
    <location>
        <begin position="202"/>
        <end position="212"/>
    </location>
</feature>
<dbReference type="SMART" id="SM00033">
    <property type="entry name" value="CH"/>
    <property type="match status" value="1"/>
</dbReference>
<feature type="region of interest" description="Disordered" evidence="4">
    <location>
        <begin position="515"/>
        <end position="539"/>
    </location>
</feature>
<feature type="region of interest" description="Disordered" evidence="4">
    <location>
        <begin position="1"/>
        <end position="21"/>
    </location>
</feature>
<dbReference type="Proteomes" id="UP001318040">
    <property type="component" value="Chromosome 38"/>
</dbReference>
<dbReference type="AlphaFoldDB" id="A0AAJ7X749"/>
<dbReference type="InterPro" id="IPR050540">
    <property type="entry name" value="F-actin_Monoox_Mical"/>
</dbReference>
<dbReference type="RefSeq" id="XP_032823700.1">
    <property type="nucleotide sequence ID" value="XM_032967809.1"/>
</dbReference>